<keyword evidence="1" id="KW-1133">Transmembrane helix</keyword>
<dbReference type="EMBL" id="AP028947">
    <property type="protein sequence ID" value="BET24939.1"/>
    <property type="molecule type" value="Genomic_DNA"/>
</dbReference>
<feature type="transmembrane region" description="Helical" evidence="1">
    <location>
        <begin position="38"/>
        <end position="56"/>
    </location>
</feature>
<proteinExistence type="predicted"/>
<reference evidence="2 3" key="1">
    <citation type="submission" date="2023-10" db="EMBL/GenBank/DDBJ databases">
        <title>Complete Genome Sequence of Limnobacter thiooxidans CS-K2T, Isolated from freshwater lake sediments in Bavaria, Germany.</title>
        <authorList>
            <person name="Naruki M."/>
            <person name="Watanabe A."/>
            <person name="Warashina T."/>
            <person name="Morita T."/>
            <person name="Arakawa K."/>
        </authorList>
    </citation>
    <scope>NUCLEOTIDE SEQUENCE [LARGE SCALE GENOMIC DNA]</scope>
    <source>
        <strain evidence="2 3">CS-K2</strain>
    </source>
</reference>
<feature type="transmembrane region" description="Helical" evidence="1">
    <location>
        <begin position="12"/>
        <end position="32"/>
    </location>
</feature>
<evidence type="ECO:0008006" key="4">
    <source>
        <dbReference type="Google" id="ProtNLM"/>
    </source>
</evidence>
<gene>
    <name evidence="2" type="ORF">RGQ30_04400</name>
</gene>
<dbReference type="AlphaFoldDB" id="A0AA86J192"/>
<dbReference type="RefSeq" id="WP_298219214.1">
    <property type="nucleotide sequence ID" value="NZ_AP028947.1"/>
</dbReference>
<accession>A0AA86J192</accession>
<dbReference type="Proteomes" id="UP001329151">
    <property type="component" value="Chromosome"/>
</dbReference>
<organism evidence="2 3">
    <name type="scientific">Limnobacter thiooxidans</name>
    <dbReference type="NCBI Taxonomy" id="131080"/>
    <lineage>
        <taxon>Bacteria</taxon>
        <taxon>Pseudomonadati</taxon>
        <taxon>Pseudomonadota</taxon>
        <taxon>Betaproteobacteria</taxon>
        <taxon>Burkholderiales</taxon>
        <taxon>Burkholderiaceae</taxon>
        <taxon>Limnobacter</taxon>
    </lineage>
</organism>
<evidence type="ECO:0000313" key="2">
    <source>
        <dbReference type="EMBL" id="BET24939.1"/>
    </source>
</evidence>
<keyword evidence="1" id="KW-0812">Transmembrane</keyword>
<protein>
    <recommendedName>
        <fullName evidence="4">DUF1145 domain-containing protein</fullName>
    </recommendedName>
</protein>
<keyword evidence="3" id="KW-1185">Reference proteome</keyword>
<dbReference type="KEGG" id="lto:RGQ30_04400"/>
<evidence type="ECO:0000313" key="3">
    <source>
        <dbReference type="Proteomes" id="UP001329151"/>
    </source>
</evidence>
<name>A0AA86J192_9BURK</name>
<sequence>MSKQHMGEQRIWYGLQAGLVGFWLMVPLVGLLGFHVPFLTLFAAIIFAAHVLEIPLAMNKLRSKNLPAGKVVLKTLVFGFTWWLPLSKGYTTE</sequence>
<keyword evidence="1" id="KW-0472">Membrane</keyword>
<evidence type="ECO:0000256" key="1">
    <source>
        <dbReference type="SAM" id="Phobius"/>
    </source>
</evidence>